<reference evidence="1 2" key="1">
    <citation type="submission" date="2016-05" db="EMBL/GenBank/DDBJ databases">
        <title>Single-cell genome of chain-forming Candidatus Thiomargarita nelsonii and comparison to other large sulfur-oxidizing bacteria.</title>
        <authorList>
            <person name="Winkel M."/>
            <person name="Salman V."/>
            <person name="Woyke T."/>
            <person name="Schulz-Vogt H."/>
            <person name="Richter M."/>
            <person name="Flood B."/>
            <person name="Bailey J."/>
            <person name="Amann R."/>
            <person name="Mussmann M."/>
        </authorList>
    </citation>
    <scope>NUCLEOTIDE SEQUENCE [LARGE SCALE GENOMIC DNA]</scope>
    <source>
        <strain evidence="1 2">THI036</strain>
    </source>
</reference>
<comment type="caution">
    <text evidence="1">The sequence shown here is derived from an EMBL/GenBank/DDBJ whole genome shotgun (WGS) entry which is preliminary data.</text>
</comment>
<proteinExistence type="predicted"/>
<organism evidence="1 2">
    <name type="scientific">Candidatus Thiomargarita nelsonii</name>
    <dbReference type="NCBI Taxonomy" id="1003181"/>
    <lineage>
        <taxon>Bacteria</taxon>
        <taxon>Pseudomonadati</taxon>
        <taxon>Pseudomonadota</taxon>
        <taxon>Gammaproteobacteria</taxon>
        <taxon>Thiotrichales</taxon>
        <taxon>Thiotrichaceae</taxon>
        <taxon>Thiomargarita</taxon>
    </lineage>
</organism>
<evidence type="ECO:0000313" key="2">
    <source>
        <dbReference type="Proteomes" id="UP000076962"/>
    </source>
</evidence>
<protein>
    <submittedName>
        <fullName evidence="1">Uncharacterized protein</fullName>
    </submittedName>
</protein>
<evidence type="ECO:0000313" key="1">
    <source>
        <dbReference type="EMBL" id="OAD18631.1"/>
    </source>
</evidence>
<keyword evidence="2" id="KW-1185">Reference proteome</keyword>
<accession>A0A176RS85</accession>
<sequence>MTNSPPYTYTFNSVFTSAPSVALTSMAGMDGGNGGWSYTYGATMATSTTLYLAVDEDQIQDTERNHTTEQISYIVFESPVVYSE</sequence>
<gene>
    <name evidence="1" type="ORF">THIOM_005765</name>
</gene>
<dbReference type="Proteomes" id="UP000076962">
    <property type="component" value="Unassembled WGS sequence"/>
</dbReference>
<dbReference type="AlphaFoldDB" id="A0A176RS85"/>
<name>A0A176RS85_9GAMM</name>
<dbReference type="EMBL" id="LUTY01003156">
    <property type="protein sequence ID" value="OAD18631.1"/>
    <property type="molecule type" value="Genomic_DNA"/>
</dbReference>